<dbReference type="Proteomes" id="UP000561271">
    <property type="component" value="Unassembled WGS sequence"/>
</dbReference>
<protein>
    <submittedName>
        <fullName evidence="1">Uncharacterized protein</fullName>
    </submittedName>
</protein>
<evidence type="ECO:0000313" key="2">
    <source>
        <dbReference type="Proteomes" id="UP000561271"/>
    </source>
</evidence>
<dbReference type="AlphaFoldDB" id="A0A6V8Q0C9"/>
<reference evidence="1 2" key="1">
    <citation type="journal article" date="2020" name="Front. Microbiol.">
        <title>Single-cell genomics of novel Actinobacteria with the Wood-Ljungdahl pathway discovered in a serpentinizing system.</title>
        <authorList>
            <person name="Merino N."/>
            <person name="Kawai M."/>
            <person name="Boyd E.S."/>
            <person name="Colman D.R."/>
            <person name="McGlynn S.E."/>
            <person name="Nealson K.H."/>
            <person name="Kurokawa K."/>
            <person name="Hongoh Y."/>
        </authorList>
    </citation>
    <scope>NUCLEOTIDE SEQUENCE [LARGE SCALE GENOMIC DNA]</scope>
    <source>
        <strain evidence="1 2">S44</strain>
    </source>
</reference>
<proteinExistence type="predicted"/>
<evidence type="ECO:0000313" key="1">
    <source>
        <dbReference type="EMBL" id="GFP38205.1"/>
    </source>
</evidence>
<organism evidence="1 2">
    <name type="scientific">Candidatus Hakubella thermalkaliphila</name>
    <dbReference type="NCBI Taxonomy" id="2754717"/>
    <lineage>
        <taxon>Bacteria</taxon>
        <taxon>Bacillati</taxon>
        <taxon>Actinomycetota</taxon>
        <taxon>Actinomycetota incertae sedis</taxon>
        <taxon>Candidatus Hakubellales</taxon>
        <taxon>Candidatus Hakubellaceae</taxon>
        <taxon>Candidatus Hakubella</taxon>
    </lineage>
</organism>
<name>A0A6V8Q0C9_9ACTN</name>
<accession>A0A6V8Q0C9</accession>
<gene>
    <name evidence="1" type="ORF">HKBW3S44_01885</name>
</gene>
<feature type="non-terminal residue" evidence="1">
    <location>
        <position position="1"/>
    </location>
</feature>
<comment type="caution">
    <text evidence="1">The sequence shown here is derived from an EMBL/GenBank/DDBJ whole genome shotgun (WGS) entry which is preliminary data.</text>
</comment>
<sequence>WNNEEMIVYIKQYMEKCLDDYKIKFLSKEELPNPSPGLK</sequence>
<dbReference type="EMBL" id="BLSC01000406">
    <property type="protein sequence ID" value="GFP38205.1"/>
    <property type="molecule type" value="Genomic_DNA"/>
</dbReference>